<proteinExistence type="predicted"/>
<sequence>MPPFTSPDNASYTVSYRSDLNVLVMRWLRPNTLAETQVSYQHLLALAHEHTCANWLLDGRRDGPLVLETAQWLGQQFLPDAARQLTPQLLRLAVFSSPARFEQRLVDMEVAAVVAEATAATQPYQTSLFLDEGKALAWFSEPQ</sequence>
<name>A0A246FQJ3_9BACT</name>
<organism evidence="1 2">
    <name type="scientific">Hymenobacter amundsenii</name>
    <dbReference type="NCBI Taxonomy" id="2006685"/>
    <lineage>
        <taxon>Bacteria</taxon>
        <taxon>Pseudomonadati</taxon>
        <taxon>Bacteroidota</taxon>
        <taxon>Cytophagia</taxon>
        <taxon>Cytophagales</taxon>
        <taxon>Hymenobacteraceae</taxon>
        <taxon>Hymenobacter</taxon>
    </lineage>
</organism>
<dbReference type="AlphaFoldDB" id="A0A246FQJ3"/>
<comment type="caution">
    <text evidence="1">The sequence shown here is derived from an EMBL/GenBank/DDBJ whole genome shotgun (WGS) entry which is preliminary data.</text>
</comment>
<evidence type="ECO:0000313" key="2">
    <source>
        <dbReference type="Proteomes" id="UP000197277"/>
    </source>
</evidence>
<evidence type="ECO:0008006" key="3">
    <source>
        <dbReference type="Google" id="ProtNLM"/>
    </source>
</evidence>
<gene>
    <name evidence="1" type="ORF">CDA63_01380</name>
</gene>
<reference evidence="1 2" key="1">
    <citation type="submission" date="2017-06" db="EMBL/GenBank/DDBJ databases">
        <title>Hymenobacter amundsenii sp. nov. isolated from regoliths in Antarctica.</title>
        <authorList>
            <person name="Sedlacek I."/>
            <person name="Kralova S."/>
            <person name="Pantucek R."/>
            <person name="Svec P."/>
            <person name="Holochova P."/>
            <person name="Stankova E."/>
            <person name="Vrbovska V."/>
            <person name="Busse H.-J."/>
        </authorList>
    </citation>
    <scope>NUCLEOTIDE SEQUENCE [LARGE SCALE GENOMIC DNA]</scope>
    <source>
        <strain evidence="1 2">CCM 8682</strain>
    </source>
</reference>
<dbReference type="Proteomes" id="UP000197277">
    <property type="component" value="Unassembled WGS sequence"/>
</dbReference>
<protein>
    <recommendedName>
        <fullName evidence="3">STAS/SEC14 domain-containing protein</fullName>
    </recommendedName>
</protein>
<accession>A0A246FQJ3</accession>
<dbReference type="EMBL" id="NIRR01000001">
    <property type="protein sequence ID" value="OWP65036.1"/>
    <property type="molecule type" value="Genomic_DNA"/>
</dbReference>
<evidence type="ECO:0000313" key="1">
    <source>
        <dbReference type="EMBL" id="OWP65036.1"/>
    </source>
</evidence>
<dbReference type="OrthoDB" id="884362at2"/>
<keyword evidence="2" id="KW-1185">Reference proteome</keyword>
<dbReference type="RefSeq" id="WP_088462647.1">
    <property type="nucleotide sequence ID" value="NZ_NIRR01000001.1"/>
</dbReference>